<feature type="signal peptide" evidence="1">
    <location>
        <begin position="1"/>
        <end position="22"/>
    </location>
</feature>
<reference evidence="2 3" key="1">
    <citation type="submission" date="2019-06" db="EMBL/GenBank/DDBJ databases">
        <title>A complete genome sequence for Luteibacter pinisoli MAH-14.</title>
        <authorList>
            <person name="Baltrus D.A."/>
        </authorList>
    </citation>
    <scope>NUCLEOTIDE SEQUENCE [LARGE SCALE GENOMIC DNA]</scope>
    <source>
        <strain evidence="2 3">MAH-14</strain>
    </source>
</reference>
<dbReference type="PROSITE" id="PS51257">
    <property type="entry name" value="PROKAR_LIPOPROTEIN"/>
    <property type="match status" value="1"/>
</dbReference>
<keyword evidence="3" id="KW-1185">Reference proteome</keyword>
<feature type="chain" id="PRO_5021199394" description="Alpha/beta hydrolase" evidence="1">
    <location>
        <begin position="23"/>
        <end position="358"/>
    </location>
</feature>
<dbReference type="EMBL" id="CP041046">
    <property type="protein sequence ID" value="QDE39489.1"/>
    <property type="molecule type" value="Genomic_DNA"/>
</dbReference>
<protein>
    <recommendedName>
        <fullName evidence="4">Alpha/beta hydrolase</fullName>
    </recommendedName>
</protein>
<dbReference type="KEGG" id="lpy:FIV34_09880"/>
<keyword evidence="1" id="KW-0732">Signal</keyword>
<evidence type="ECO:0000313" key="3">
    <source>
        <dbReference type="Proteomes" id="UP000316093"/>
    </source>
</evidence>
<gene>
    <name evidence="2" type="ORF">FIV34_09880</name>
</gene>
<dbReference type="Gene3D" id="3.40.50.1820">
    <property type="entry name" value="alpha/beta hydrolase"/>
    <property type="match status" value="1"/>
</dbReference>
<dbReference type="InterPro" id="IPR029058">
    <property type="entry name" value="AB_hydrolase_fold"/>
</dbReference>
<proteinExistence type="predicted"/>
<dbReference type="SUPFAM" id="SSF53474">
    <property type="entry name" value="alpha/beta-Hydrolases"/>
    <property type="match status" value="1"/>
</dbReference>
<organism evidence="2 3">
    <name type="scientific">Luteibacter pinisoli</name>
    <dbReference type="NCBI Taxonomy" id="2589080"/>
    <lineage>
        <taxon>Bacteria</taxon>
        <taxon>Pseudomonadati</taxon>
        <taxon>Pseudomonadota</taxon>
        <taxon>Gammaproteobacteria</taxon>
        <taxon>Lysobacterales</taxon>
        <taxon>Rhodanobacteraceae</taxon>
        <taxon>Luteibacter</taxon>
    </lineage>
</organism>
<sequence length="358" mass="38391">MKRAALPYALVTCLAFTACASAADVPPGMHAGTLEHANYRIDIPEKWNGDLVMLMHGYQPVGAPNATPMEPADATSVFLKEGYAVAQSQFASQGWAVSDAIADNERLRQYFEKTYARPGHTYLYGFSLGGLAAAASIERYPHAYTGAMITCGLTVSTPDFLARGVVEPLAAFDALIPGVIPDLAAPASPPGISPDDIAKAMQAHPAQAALLEKRLQETPETLPPLFALYYMALRELEGRAGGMPVDNRKTDYKGYGDDTDLNRRIHRYAGSPGAMSYAQQNVTLTGHVGIPLVMQWNTFDPTIPSRFHGVYPDQVRAAGNGKWLTVLPATGNSHCDFTDADTTAAFHTLVGKAKAPGH</sequence>
<name>A0A4Y5Z4M0_9GAMM</name>
<dbReference type="OrthoDB" id="7197847at2"/>
<evidence type="ECO:0000313" key="2">
    <source>
        <dbReference type="EMBL" id="QDE39489.1"/>
    </source>
</evidence>
<evidence type="ECO:0000256" key="1">
    <source>
        <dbReference type="SAM" id="SignalP"/>
    </source>
</evidence>
<evidence type="ECO:0008006" key="4">
    <source>
        <dbReference type="Google" id="ProtNLM"/>
    </source>
</evidence>
<dbReference type="RefSeq" id="WP_139982165.1">
    <property type="nucleotide sequence ID" value="NZ_CP041046.1"/>
</dbReference>
<dbReference type="Proteomes" id="UP000316093">
    <property type="component" value="Chromosome"/>
</dbReference>
<accession>A0A4Y5Z4M0</accession>
<dbReference type="AlphaFoldDB" id="A0A4Y5Z4M0"/>